<dbReference type="SUPFAM" id="SSF57903">
    <property type="entry name" value="FYVE/PHD zinc finger"/>
    <property type="match status" value="1"/>
</dbReference>
<dbReference type="SMART" id="SM00291">
    <property type="entry name" value="ZnF_ZZ"/>
    <property type="match status" value="2"/>
</dbReference>
<accession>A0A8X8WNU0</accession>
<keyword evidence="10" id="KW-0010">Activator</keyword>
<dbReference type="InterPro" id="IPR035898">
    <property type="entry name" value="TAZ_dom_sf"/>
</dbReference>
<dbReference type="Proteomes" id="UP000298416">
    <property type="component" value="Unassembled WGS sequence"/>
</dbReference>
<evidence type="ECO:0000313" key="21">
    <source>
        <dbReference type="EMBL" id="KAG6398453.1"/>
    </source>
</evidence>
<dbReference type="GO" id="GO:0005634">
    <property type="term" value="C:nucleus"/>
    <property type="evidence" value="ECO:0007669"/>
    <property type="project" value="UniProtKB-SubCell"/>
</dbReference>
<dbReference type="SUPFAM" id="SSF57850">
    <property type="entry name" value="RING/U-box"/>
    <property type="match status" value="2"/>
</dbReference>
<dbReference type="GO" id="GO:0031490">
    <property type="term" value="F:chromatin DNA binding"/>
    <property type="evidence" value="ECO:0007669"/>
    <property type="project" value="TreeGrafter"/>
</dbReference>
<dbReference type="GO" id="GO:0005667">
    <property type="term" value="C:transcription regulator complex"/>
    <property type="evidence" value="ECO:0007669"/>
    <property type="project" value="TreeGrafter"/>
</dbReference>
<protein>
    <recommendedName>
        <fullName evidence="3">histone acetyltransferase</fullName>
        <ecNumber evidence="3">2.3.1.48</ecNumber>
    </recommendedName>
</protein>
<dbReference type="PROSITE" id="PS50016">
    <property type="entry name" value="ZF_PHD_2"/>
    <property type="match status" value="1"/>
</dbReference>
<dbReference type="EMBL" id="PNBA02000015">
    <property type="protein sequence ID" value="KAG6398453.1"/>
    <property type="molecule type" value="Genomic_DNA"/>
</dbReference>
<dbReference type="PANTHER" id="PTHR13808">
    <property type="entry name" value="CBP/P300-RELATED"/>
    <property type="match status" value="1"/>
</dbReference>
<evidence type="ECO:0000256" key="2">
    <source>
        <dbReference type="ARBA" id="ARBA00004123"/>
    </source>
</evidence>
<evidence type="ECO:0000256" key="5">
    <source>
        <dbReference type="ARBA" id="ARBA00022723"/>
    </source>
</evidence>
<keyword evidence="5" id="KW-0479">Metal-binding</keyword>
<dbReference type="PROSITE" id="PS50134">
    <property type="entry name" value="ZF_TAZ"/>
    <property type="match status" value="1"/>
</dbReference>
<dbReference type="InterPro" id="IPR019786">
    <property type="entry name" value="Zinc_finger_PHD-type_CS"/>
</dbReference>
<comment type="caution">
    <text evidence="21">The sequence shown here is derived from an EMBL/GenBank/DDBJ whole genome shotgun (WGS) entry which is preliminary data.</text>
</comment>
<dbReference type="InterPro" id="IPR019787">
    <property type="entry name" value="Znf_PHD-finger"/>
</dbReference>
<evidence type="ECO:0000256" key="4">
    <source>
        <dbReference type="ARBA" id="ARBA00022679"/>
    </source>
</evidence>
<sequence>MNLDSRKRRLDDVAVMNNRIFQGSAKDCLNQEIACQYQNLMYHQINDDPALLGASSSHGSFLPISQPSAGFGFSLGSYVPNLPNSGLNYSMTSNVGFGKLGLDAMYNLRHFQSMLLMITINADFLQDDHRGYTMLIDSDGKGKPMMGYFKQLYGDVVSPEQISSVTTCSDADYYSGKTPFEVGAQGFLTEPTKGDNMELDEFISLSDREYTSAPFSRSKLRREHWPNYGLQAHKSGPPAHVGQRGFSNVQVPRPTDSINILIAYVSFKSKLNVLERRKQEFMNHLHHILCKVQTCRCEEYHNLILHFHNCRNTNCIVCQPVREWHNTKNMNAGPIYVPCPVKKVTSESGKLNLYMSRDFRDRDHILPDMQPAPKRMKVENASKFDNWSLFAVILPHLKQCEGGMVDVEDYMDKANKEPLSSKEASARPVAWNENADNGGSMESNESDEFLDVGKSPEGHISSAPVNEVPISRGNLGNSLQNFNGALNLDYIKLGNDDAVTHSEEHRLVAEQHDGGCIKTSKVESVTFGGQSTLSDGICVLPEGNLGKSLQTSANALDLTDIELDEDVTISHPKGQYMVDEEQVIDCVKTSKVKSDVTYGLQDLNSTNISALPQILDLGRSLGTFNDGHSLDNINLGKDAAFSHSEENNLVDKQQEIGCVTTSKVESNVPFSPQSLNSKGISVLPQGSAIDEEENSKLVSQVSHETVDATYAFADPDNQCGRKLDDLKASGVALTDFFTAEQIKEHLCSLNQDINLDVGQELHTSMYAHTGGSNTCQLCALETLTFTALAMCCTSCGARIKHKVTYYWTKDGAGTQYCFCTICFKEARGGKILYRGISFPKAELYKGKNTEESGEPWVQCDRCERWQHQICALYNSERDLKGKAKYICPFCRYDEIKAKGRMPITPVFGAQELPRTKLSDYIEQRLFESLQRERKQRAEFLGKNPEEVPGASDLTVRVVLSVNKQLRVKQQFLDVLHGETYPEEFPYKSKVILLFQKVGGVDVCIFAMYVQEFGSECGNPNKRSVYISYLDSVKYFRPEIKTLAGVALRTFVYHEILIGYLDYCKRLGFITCYIWACPPWKGEDYILHYHPETQKRPNSHKLVQWYKKMLKKGKEENVVVEFTNFYDHFFVPNGDSNCKITAARLPYFDGDFWSRAIEDLIKAIENDGGESERQLKNQMTKRTMKAMGHNDLSADATKDILVMQKLGHRILTAKEEFFVVHLQFTCTNCHEAILSGSCWSCNQCSKFYICGRCLEHEHSSNLLETHSGNFGDKHQLYKIPVNDEVADTNDNDGLLENEFFDDRLSFLSFCEKNFYRFDTLRRAKHSSMMIIHHLHESRSRAMEEAICSMCNQNVVAGWHCEMCPQFHVCDACFQREGGHCHIHKLVKHFLKADSRKGTEQMHQQLALEADSGKKSEQIQQYRISEILDLLEHASKCQSTKNNPCSNPKCFSLKNTFRHTRDCTRRVAGGCMHCKRIWDMLVMHSNVCEDSNCSIPRCMDIKNYRRKQTTKSDEVV</sequence>
<dbReference type="InterPro" id="IPR013083">
    <property type="entry name" value="Znf_RING/FYVE/PHD"/>
</dbReference>
<feature type="domain" description="CBP/p300-type HAT" evidence="20">
    <location>
        <begin position="906"/>
        <end position="1338"/>
    </location>
</feature>
<evidence type="ECO:0000313" key="22">
    <source>
        <dbReference type="Proteomes" id="UP000298416"/>
    </source>
</evidence>
<evidence type="ECO:0000256" key="11">
    <source>
        <dbReference type="ARBA" id="ARBA00023163"/>
    </source>
</evidence>
<evidence type="ECO:0000256" key="16">
    <source>
        <dbReference type="SAM" id="MobiDB-lite"/>
    </source>
</evidence>
<evidence type="ECO:0000256" key="14">
    <source>
        <dbReference type="ARBA" id="ARBA00048017"/>
    </source>
</evidence>
<keyword evidence="12" id="KW-0539">Nucleus</keyword>
<dbReference type="Pfam" id="PF08214">
    <property type="entry name" value="HAT_KAT11"/>
    <property type="match status" value="1"/>
</dbReference>
<dbReference type="InterPro" id="IPR043145">
    <property type="entry name" value="Znf_ZZ_sf"/>
</dbReference>
<evidence type="ECO:0000256" key="6">
    <source>
        <dbReference type="ARBA" id="ARBA00022771"/>
    </source>
</evidence>
<dbReference type="PROSITE" id="PS51727">
    <property type="entry name" value="CBP_P300_HAT"/>
    <property type="match status" value="1"/>
</dbReference>
<dbReference type="Gene3D" id="3.30.40.10">
    <property type="entry name" value="Zinc/RING finger domain, C3HC4 (zinc finger)"/>
    <property type="match status" value="1"/>
</dbReference>
<evidence type="ECO:0000256" key="12">
    <source>
        <dbReference type="ARBA" id="ARBA00023242"/>
    </source>
</evidence>
<keyword evidence="8" id="KW-0156">Chromatin regulator</keyword>
<dbReference type="Gene3D" id="1.20.1020.10">
    <property type="entry name" value="TAZ domain"/>
    <property type="match status" value="1"/>
</dbReference>
<keyword evidence="11" id="KW-0804">Transcription</keyword>
<keyword evidence="13" id="KW-0012">Acyltransferase</keyword>
<evidence type="ECO:0000256" key="3">
    <source>
        <dbReference type="ARBA" id="ARBA00013184"/>
    </source>
</evidence>
<gene>
    <name evidence="21" type="ORF">SASPL_139913</name>
</gene>
<dbReference type="InterPro" id="IPR001965">
    <property type="entry name" value="Znf_PHD"/>
</dbReference>
<dbReference type="PANTHER" id="PTHR13808:SF53">
    <property type="entry name" value="HISTONE ACETYLTRANSFERASE HAC2"/>
    <property type="match status" value="1"/>
</dbReference>
<reference evidence="21" key="2">
    <citation type="submission" date="2020-08" db="EMBL/GenBank/DDBJ databases">
        <title>Plant Genome Project.</title>
        <authorList>
            <person name="Zhang R.-G."/>
        </authorList>
    </citation>
    <scope>NUCLEOTIDE SEQUENCE</scope>
    <source>
        <strain evidence="21">Huo1</strain>
        <tissue evidence="21">Leaf</tissue>
    </source>
</reference>
<evidence type="ECO:0000256" key="7">
    <source>
        <dbReference type="ARBA" id="ARBA00022833"/>
    </source>
</evidence>
<keyword evidence="7" id="KW-0862">Zinc</keyword>
<comment type="subcellular location">
    <subcellularLocation>
        <location evidence="2">Nucleus</location>
    </subcellularLocation>
</comment>
<dbReference type="CDD" id="cd15614">
    <property type="entry name" value="PHD_HAC_like"/>
    <property type="match status" value="1"/>
</dbReference>
<evidence type="ECO:0000256" key="13">
    <source>
        <dbReference type="ARBA" id="ARBA00023315"/>
    </source>
</evidence>
<feature type="domain" description="TAZ-type" evidence="18">
    <location>
        <begin position="1410"/>
        <end position="1499"/>
    </location>
</feature>
<dbReference type="InterPro" id="IPR000197">
    <property type="entry name" value="Znf_TAZ"/>
</dbReference>
<dbReference type="Pfam" id="PF00628">
    <property type="entry name" value="PHD"/>
    <property type="match status" value="1"/>
</dbReference>
<keyword evidence="9" id="KW-0805">Transcription regulation</keyword>
<keyword evidence="4" id="KW-0808">Transferase</keyword>
<dbReference type="InterPro" id="IPR000433">
    <property type="entry name" value="Znf_ZZ"/>
</dbReference>
<evidence type="ECO:0000259" key="20">
    <source>
        <dbReference type="PROSITE" id="PS51727"/>
    </source>
</evidence>
<dbReference type="SMART" id="SM01250">
    <property type="entry name" value="KAT11"/>
    <property type="match status" value="1"/>
</dbReference>
<comment type="function">
    <text evidence="1">Acetyltransferase enzyme. Acetylates histones, giving a specific tag for transcriptional activation.</text>
</comment>
<dbReference type="GO" id="GO:0045944">
    <property type="term" value="P:positive regulation of transcription by RNA polymerase II"/>
    <property type="evidence" value="ECO:0007669"/>
    <property type="project" value="TreeGrafter"/>
</dbReference>
<dbReference type="InterPro" id="IPR011011">
    <property type="entry name" value="Znf_FYVE_PHD"/>
</dbReference>
<evidence type="ECO:0000256" key="9">
    <source>
        <dbReference type="ARBA" id="ARBA00023015"/>
    </source>
</evidence>
<dbReference type="SUPFAM" id="SSF57933">
    <property type="entry name" value="TAZ domain"/>
    <property type="match status" value="1"/>
</dbReference>
<feature type="region of interest" description="Disordered" evidence="16">
    <location>
        <begin position="418"/>
        <end position="450"/>
    </location>
</feature>
<dbReference type="GO" id="GO:0000123">
    <property type="term" value="C:histone acetyltransferase complex"/>
    <property type="evidence" value="ECO:0007669"/>
    <property type="project" value="TreeGrafter"/>
</dbReference>
<evidence type="ECO:0000256" key="1">
    <source>
        <dbReference type="ARBA" id="ARBA00002581"/>
    </source>
</evidence>
<dbReference type="InterPro" id="IPR031162">
    <property type="entry name" value="CBP_P300_HAT"/>
</dbReference>
<feature type="compositionally biased region" description="Polar residues" evidence="16">
    <location>
        <begin position="434"/>
        <end position="443"/>
    </location>
</feature>
<proteinExistence type="predicted"/>
<dbReference type="SMART" id="SM00249">
    <property type="entry name" value="PHD"/>
    <property type="match status" value="1"/>
</dbReference>
<dbReference type="GO" id="GO:0004402">
    <property type="term" value="F:histone acetyltransferase activity"/>
    <property type="evidence" value="ECO:0007669"/>
    <property type="project" value="InterPro"/>
</dbReference>
<evidence type="ECO:0000259" key="17">
    <source>
        <dbReference type="PROSITE" id="PS50016"/>
    </source>
</evidence>
<dbReference type="EC" id="2.3.1.48" evidence="3"/>
<keyword evidence="22" id="KW-1185">Reference proteome</keyword>
<evidence type="ECO:0000256" key="15">
    <source>
        <dbReference type="PROSITE-ProRule" id="PRU00228"/>
    </source>
</evidence>
<name>A0A8X8WNU0_SALSN</name>
<dbReference type="PROSITE" id="PS01359">
    <property type="entry name" value="ZF_PHD_1"/>
    <property type="match status" value="1"/>
</dbReference>
<organism evidence="21">
    <name type="scientific">Salvia splendens</name>
    <name type="common">Scarlet sage</name>
    <dbReference type="NCBI Taxonomy" id="180675"/>
    <lineage>
        <taxon>Eukaryota</taxon>
        <taxon>Viridiplantae</taxon>
        <taxon>Streptophyta</taxon>
        <taxon>Embryophyta</taxon>
        <taxon>Tracheophyta</taxon>
        <taxon>Spermatophyta</taxon>
        <taxon>Magnoliopsida</taxon>
        <taxon>eudicotyledons</taxon>
        <taxon>Gunneridae</taxon>
        <taxon>Pentapetalae</taxon>
        <taxon>asterids</taxon>
        <taxon>lamiids</taxon>
        <taxon>Lamiales</taxon>
        <taxon>Lamiaceae</taxon>
        <taxon>Nepetoideae</taxon>
        <taxon>Mentheae</taxon>
        <taxon>Salviinae</taxon>
        <taxon>Salvia</taxon>
        <taxon>Salvia subgen. Calosphace</taxon>
        <taxon>core Calosphace</taxon>
    </lineage>
</organism>
<dbReference type="InterPro" id="IPR013178">
    <property type="entry name" value="Histone_AcTrfase_Rtt109/CBP"/>
</dbReference>
<evidence type="ECO:0000256" key="8">
    <source>
        <dbReference type="ARBA" id="ARBA00022853"/>
    </source>
</evidence>
<feature type="domain" description="PHD-type" evidence="17">
    <location>
        <begin position="816"/>
        <end position="893"/>
    </location>
</feature>
<dbReference type="SMART" id="SM00551">
    <property type="entry name" value="ZnF_TAZ"/>
    <property type="match status" value="1"/>
</dbReference>
<evidence type="ECO:0000256" key="10">
    <source>
        <dbReference type="ARBA" id="ARBA00023159"/>
    </source>
</evidence>
<dbReference type="GO" id="GO:0003713">
    <property type="term" value="F:transcription coactivator activity"/>
    <property type="evidence" value="ECO:0007669"/>
    <property type="project" value="TreeGrafter"/>
</dbReference>
<dbReference type="Pfam" id="PF02135">
    <property type="entry name" value="zf-TAZ"/>
    <property type="match status" value="1"/>
</dbReference>
<dbReference type="GO" id="GO:0008270">
    <property type="term" value="F:zinc ion binding"/>
    <property type="evidence" value="ECO:0007669"/>
    <property type="project" value="UniProtKB-KW"/>
</dbReference>
<reference evidence="21" key="1">
    <citation type="submission" date="2018-01" db="EMBL/GenBank/DDBJ databases">
        <authorList>
            <person name="Mao J.F."/>
        </authorList>
    </citation>
    <scope>NUCLEOTIDE SEQUENCE</scope>
    <source>
        <strain evidence="21">Huo1</strain>
        <tissue evidence="21">Leaf</tissue>
    </source>
</reference>
<evidence type="ECO:0000259" key="18">
    <source>
        <dbReference type="PROSITE" id="PS50134"/>
    </source>
</evidence>
<dbReference type="Gene3D" id="3.30.60.90">
    <property type="match status" value="2"/>
</dbReference>
<comment type="catalytic activity">
    <reaction evidence="14">
        <text>L-lysyl-[protein] + acetyl-CoA = N(6)-acetyl-L-lysyl-[protein] + CoA + H(+)</text>
        <dbReference type="Rhea" id="RHEA:45948"/>
        <dbReference type="Rhea" id="RHEA-COMP:9752"/>
        <dbReference type="Rhea" id="RHEA-COMP:10731"/>
        <dbReference type="ChEBI" id="CHEBI:15378"/>
        <dbReference type="ChEBI" id="CHEBI:29969"/>
        <dbReference type="ChEBI" id="CHEBI:57287"/>
        <dbReference type="ChEBI" id="CHEBI:57288"/>
        <dbReference type="ChEBI" id="CHEBI:61930"/>
        <dbReference type="EC" id="2.3.1.48"/>
    </reaction>
</comment>
<evidence type="ECO:0000259" key="19">
    <source>
        <dbReference type="PROSITE" id="PS50135"/>
    </source>
</evidence>
<keyword evidence="6 15" id="KW-0863">Zinc-finger</keyword>
<feature type="domain" description="ZZ-type" evidence="19">
    <location>
        <begin position="1220"/>
        <end position="1283"/>
    </location>
</feature>
<dbReference type="PROSITE" id="PS50135">
    <property type="entry name" value="ZF_ZZ_2"/>
    <property type="match status" value="1"/>
</dbReference>